<comment type="caution">
    <text evidence="2">The sequence shown here is derived from an EMBL/GenBank/DDBJ whole genome shotgun (WGS) entry which is preliminary data.</text>
</comment>
<name>A0AA40EE93_9PEZI</name>
<keyword evidence="1" id="KW-0175">Coiled coil</keyword>
<organism evidence="2 3">
    <name type="scientific">Apiosordaria backusii</name>
    <dbReference type="NCBI Taxonomy" id="314023"/>
    <lineage>
        <taxon>Eukaryota</taxon>
        <taxon>Fungi</taxon>
        <taxon>Dikarya</taxon>
        <taxon>Ascomycota</taxon>
        <taxon>Pezizomycotina</taxon>
        <taxon>Sordariomycetes</taxon>
        <taxon>Sordariomycetidae</taxon>
        <taxon>Sordariales</taxon>
        <taxon>Lasiosphaeriaceae</taxon>
        <taxon>Apiosordaria</taxon>
    </lineage>
</organism>
<evidence type="ECO:0000256" key="1">
    <source>
        <dbReference type="SAM" id="Coils"/>
    </source>
</evidence>
<keyword evidence="3" id="KW-1185">Reference proteome</keyword>
<dbReference type="Proteomes" id="UP001172159">
    <property type="component" value="Unassembled WGS sequence"/>
</dbReference>
<dbReference type="AlphaFoldDB" id="A0AA40EE93"/>
<gene>
    <name evidence="2" type="ORF">B0T21DRAFT_411849</name>
</gene>
<sequence length="346" mass="38210">MVGIYDSGPYEDPFAWAGSDLELALLAQQQQHQQDQQQLDQFARSTPPEDLTFSAGAVHHPQRRHHDFPMPLSPIGGKSGSVSLPPDQAYLSLTHPLQDFENATMTDAGVARPYLPPNHTGNMDLDLDLEALGIPAFPSTSTGAHDPSMTAESLGSQLEAARNLISTLQASLTKITRERDQARMQLSTASNELYTARQVEKRLRVERDEAHAERKQIKAQVETLKKERAMGKMNESRLRRERNEARMALVFKGVGVPPHAGARGIRVSGGQTGLGAVGLGPGERDMDSMDEGMGVLKVRRRDWVGCLGGRRRRSPRLRGMGRGRRLGQLLFKLRVMRRRGAEKSVG</sequence>
<evidence type="ECO:0000313" key="2">
    <source>
        <dbReference type="EMBL" id="KAK0736700.1"/>
    </source>
</evidence>
<dbReference type="EMBL" id="JAUKTV010000006">
    <property type="protein sequence ID" value="KAK0736700.1"/>
    <property type="molecule type" value="Genomic_DNA"/>
</dbReference>
<evidence type="ECO:0000313" key="3">
    <source>
        <dbReference type="Proteomes" id="UP001172159"/>
    </source>
</evidence>
<accession>A0AA40EE93</accession>
<feature type="coiled-coil region" evidence="1">
    <location>
        <begin position="158"/>
        <end position="227"/>
    </location>
</feature>
<reference evidence="2" key="1">
    <citation type="submission" date="2023-06" db="EMBL/GenBank/DDBJ databases">
        <title>Genome-scale phylogeny and comparative genomics of the fungal order Sordariales.</title>
        <authorList>
            <consortium name="Lawrence Berkeley National Laboratory"/>
            <person name="Hensen N."/>
            <person name="Bonometti L."/>
            <person name="Westerberg I."/>
            <person name="Brannstrom I.O."/>
            <person name="Guillou S."/>
            <person name="Cros-Aarteil S."/>
            <person name="Calhoun S."/>
            <person name="Haridas S."/>
            <person name="Kuo A."/>
            <person name="Mondo S."/>
            <person name="Pangilinan J."/>
            <person name="Riley R."/>
            <person name="Labutti K."/>
            <person name="Andreopoulos B."/>
            <person name="Lipzen A."/>
            <person name="Chen C."/>
            <person name="Yanf M."/>
            <person name="Daum C."/>
            <person name="Ng V."/>
            <person name="Clum A."/>
            <person name="Steindorff A."/>
            <person name="Ohm R."/>
            <person name="Martin F."/>
            <person name="Silar P."/>
            <person name="Natvig D."/>
            <person name="Lalanne C."/>
            <person name="Gautier V."/>
            <person name="Ament-Velasquez S.L."/>
            <person name="Kruys A."/>
            <person name="Hutchinson M.I."/>
            <person name="Powell A.J."/>
            <person name="Barry K."/>
            <person name="Miller A.N."/>
            <person name="Grigoriev I.V."/>
            <person name="Debuchy R."/>
            <person name="Gladieux P."/>
            <person name="Thoren M.H."/>
            <person name="Johannesson H."/>
        </authorList>
    </citation>
    <scope>NUCLEOTIDE SEQUENCE</scope>
    <source>
        <strain evidence="2">CBS 540.89</strain>
    </source>
</reference>
<protein>
    <submittedName>
        <fullName evidence="2">Uncharacterized protein</fullName>
    </submittedName>
</protein>
<proteinExistence type="predicted"/>